<feature type="binding site" evidence="5">
    <location>
        <begin position="100"/>
        <end position="102"/>
    </location>
    <ligand>
        <name>GTP</name>
        <dbReference type="ChEBI" id="CHEBI:37565"/>
    </ligand>
</feature>
<dbReference type="NCBIfam" id="TIGR00065">
    <property type="entry name" value="ftsZ"/>
    <property type="match status" value="1"/>
</dbReference>
<dbReference type="GO" id="GO:0032153">
    <property type="term" value="C:cell division site"/>
    <property type="evidence" value="ECO:0007669"/>
    <property type="project" value="UniProtKB-UniRule"/>
</dbReference>
<comment type="subunit">
    <text evidence="5">Homodimer. Polymerizes to form a dynamic ring structure in a strictly GTP-dependent manner. Interacts directly with several other division proteins.</text>
</comment>
<comment type="subcellular location">
    <subcellularLocation>
        <location evidence="5">Cytoplasm</location>
    </subcellularLocation>
    <text evidence="5">Assembles at midcell at the inner surface of the cytoplasmic membrane.</text>
</comment>
<feature type="binding site" evidence="5">
    <location>
        <position position="135"/>
    </location>
    <ligand>
        <name>GTP</name>
        <dbReference type="ChEBI" id="CHEBI:37565"/>
    </ligand>
</feature>
<feature type="compositionally biased region" description="Basic and acidic residues" evidence="8">
    <location>
        <begin position="422"/>
        <end position="434"/>
    </location>
</feature>
<evidence type="ECO:0000256" key="4">
    <source>
        <dbReference type="ARBA" id="ARBA00023210"/>
    </source>
</evidence>
<keyword evidence="5" id="KW-0963">Cytoplasm</keyword>
<organism evidence="11 12">
    <name type="scientific">Boudabousia liubingyangii</name>
    <dbReference type="NCBI Taxonomy" id="1921764"/>
    <lineage>
        <taxon>Bacteria</taxon>
        <taxon>Bacillati</taxon>
        <taxon>Actinomycetota</taxon>
        <taxon>Actinomycetes</taxon>
        <taxon>Actinomycetales</taxon>
        <taxon>Actinomycetaceae</taxon>
        <taxon>Boudabousia</taxon>
    </lineage>
</organism>
<keyword evidence="5 7" id="KW-0132">Cell division</keyword>
<feature type="domain" description="Tubulin/FtsZ GTPase" evidence="9">
    <location>
        <begin position="5"/>
        <end position="197"/>
    </location>
</feature>
<dbReference type="InterPro" id="IPR008280">
    <property type="entry name" value="Tub_FtsZ_C"/>
</dbReference>
<keyword evidence="12" id="KW-1185">Reference proteome</keyword>
<dbReference type="HAMAP" id="MF_00909">
    <property type="entry name" value="FtsZ"/>
    <property type="match status" value="1"/>
</dbReference>
<dbReference type="GO" id="GO:0003924">
    <property type="term" value="F:GTPase activity"/>
    <property type="evidence" value="ECO:0007669"/>
    <property type="project" value="UniProtKB-UniRule"/>
</dbReference>
<feature type="domain" description="Tubulin/FtsZ 2-layer sandwich" evidence="10">
    <location>
        <begin position="199"/>
        <end position="316"/>
    </location>
</feature>
<evidence type="ECO:0000256" key="1">
    <source>
        <dbReference type="ARBA" id="ARBA00009690"/>
    </source>
</evidence>
<dbReference type="Pfam" id="PF12327">
    <property type="entry name" value="FtsZ_C"/>
    <property type="match status" value="1"/>
</dbReference>
<evidence type="ECO:0000256" key="6">
    <source>
        <dbReference type="NCBIfam" id="TIGR00065"/>
    </source>
</evidence>
<dbReference type="GO" id="GO:0000917">
    <property type="term" value="P:division septum assembly"/>
    <property type="evidence" value="ECO:0007669"/>
    <property type="project" value="UniProtKB-KW"/>
</dbReference>
<dbReference type="Gene3D" id="3.30.1330.20">
    <property type="entry name" value="Tubulin/FtsZ, C-terminal domain"/>
    <property type="match status" value="1"/>
</dbReference>
<reference evidence="11 12" key="1">
    <citation type="submission" date="2016-11" db="EMBL/GenBank/DDBJ databases">
        <title>Actinomyces gypaetusis sp. nov. isolated from the vulture Gypaetus barbatus in Qinghai Tibet Plateau China.</title>
        <authorList>
            <person name="Meng X."/>
        </authorList>
    </citation>
    <scope>NUCLEOTIDE SEQUENCE [LARGE SCALE GENOMIC DNA]</scope>
    <source>
        <strain evidence="11 12">VUL4_2</strain>
    </source>
</reference>
<keyword evidence="2 5" id="KW-0547">Nucleotide-binding</keyword>
<dbReference type="STRING" id="1921764.BSR28_03355"/>
<evidence type="ECO:0000259" key="10">
    <source>
        <dbReference type="SMART" id="SM00865"/>
    </source>
</evidence>
<dbReference type="OrthoDB" id="9813375at2"/>
<comment type="caution">
    <text evidence="11">The sequence shown here is derived from an EMBL/GenBank/DDBJ whole genome shotgun (WGS) entry which is preliminary data.</text>
</comment>
<comment type="similarity">
    <text evidence="1 5 7">Belongs to the FtsZ family.</text>
</comment>
<dbReference type="CDD" id="cd02201">
    <property type="entry name" value="FtsZ_type1"/>
    <property type="match status" value="1"/>
</dbReference>
<dbReference type="GO" id="GO:0005737">
    <property type="term" value="C:cytoplasm"/>
    <property type="evidence" value="ECO:0007669"/>
    <property type="project" value="UniProtKB-SubCell"/>
</dbReference>
<comment type="function">
    <text evidence="5 7">Essential cell division protein that forms a contractile ring structure (Z ring) at the future cell division site. The regulation of the ring assembly controls the timing and the location of cell division. One of the functions of the FtsZ ring is to recruit other cell division proteins to the septum to produce a new cell wall between the dividing cells. Binds GTP and shows GTPase activity.</text>
</comment>
<dbReference type="PROSITE" id="PS01134">
    <property type="entry name" value="FTSZ_1"/>
    <property type="match status" value="1"/>
</dbReference>
<evidence type="ECO:0000256" key="8">
    <source>
        <dbReference type="SAM" id="MobiDB-lite"/>
    </source>
</evidence>
<dbReference type="Gene3D" id="3.40.50.1440">
    <property type="entry name" value="Tubulin/FtsZ, GTPase domain"/>
    <property type="match status" value="1"/>
</dbReference>
<dbReference type="GO" id="GO:0043093">
    <property type="term" value="P:FtsZ-dependent cytokinesis"/>
    <property type="evidence" value="ECO:0007669"/>
    <property type="project" value="UniProtKB-UniRule"/>
</dbReference>
<dbReference type="GO" id="GO:0005525">
    <property type="term" value="F:GTP binding"/>
    <property type="evidence" value="ECO:0007669"/>
    <property type="project" value="UniProtKB-UniRule"/>
</dbReference>
<feature type="compositionally biased region" description="Low complexity" evidence="8">
    <location>
        <begin position="366"/>
        <end position="400"/>
    </location>
</feature>
<feature type="binding site" evidence="5">
    <location>
        <begin position="13"/>
        <end position="17"/>
    </location>
    <ligand>
        <name>GTP</name>
        <dbReference type="ChEBI" id="CHEBI:37565"/>
    </ligand>
</feature>
<dbReference type="Proteomes" id="UP000186785">
    <property type="component" value="Unassembled WGS sequence"/>
</dbReference>
<dbReference type="PANTHER" id="PTHR30314">
    <property type="entry name" value="CELL DIVISION PROTEIN FTSZ-RELATED"/>
    <property type="match status" value="1"/>
</dbReference>
<dbReference type="SMART" id="SM00865">
    <property type="entry name" value="Tubulin_C"/>
    <property type="match status" value="1"/>
</dbReference>
<evidence type="ECO:0000256" key="2">
    <source>
        <dbReference type="ARBA" id="ARBA00022741"/>
    </source>
</evidence>
<accession>A0A1Q5PN37</accession>
<feature type="binding site" evidence="5">
    <location>
        <position position="179"/>
    </location>
    <ligand>
        <name>GTP</name>
        <dbReference type="ChEBI" id="CHEBI:37565"/>
    </ligand>
</feature>
<feature type="compositionally biased region" description="Low complexity" evidence="8">
    <location>
        <begin position="336"/>
        <end position="353"/>
    </location>
</feature>
<evidence type="ECO:0000256" key="5">
    <source>
        <dbReference type="HAMAP-Rule" id="MF_00909"/>
    </source>
</evidence>
<dbReference type="PRINTS" id="PR00423">
    <property type="entry name" value="CELLDVISFTSZ"/>
</dbReference>
<proteinExistence type="inferred from homology"/>
<dbReference type="FunFam" id="3.40.50.1440:FF:000001">
    <property type="entry name" value="Cell division protein FtsZ"/>
    <property type="match status" value="1"/>
</dbReference>
<dbReference type="AlphaFoldDB" id="A0A1Q5PN37"/>
<protein>
    <recommendedName>
        <fullName evidence="5 6">Cell division protein FtsZ</fullName>
    </recommendedName>
</protein>
<dbReference type="PROSITE" id="PS01135">
    <property type="entry name" value="FTSZ_2"/>
    <property type="match status" value="1"/>
</dbReference>
<dbReference type="InterPro" id="IPR024757">
    <property type="entry name" value="FtsZ_C"/>
</dbReference>
<feature type="binding site" evidence="5">
    <location>
        <position position="131"/>
    </location>
    <ligand>
        <name>GTP</name>
        <dbReference type="ChEBI" id="CHEBI:37565"/>
    </ligand>
</feature>
<feature type="region of interest" description="Disordered" evidence="8">
    <location>
        <begin position="328"/>
        <end position="443"/>
    </location>
</feature>
<evidence type="ECO:0000256" key="3">
    <source>
        <dbReference type="ARBA" id="ARBA00023134"/>
    </source>
</evidence>
<gene>
    <name evidence="5" type="primary">ftsZ</name>
    <name evidence="11" type="ORF">BSR29_03785</name>
</gene>
<evidence type="ECO:0000313" key="11">
    <source>
        <dbReference type="EMBL" id="OKL48971.1"/>
    </source>
</evidence>
<dbReference type="InterPro" id="IPR000158">
    <property type="entry name" value="Cell_div_FtsZ"/>
</dbReference>
<dbReference type="InterPro" id="IPR020805">
    <property type="entry name" value="Cell_div_FtsZ_CS"/>
</dbReference>
<dbReference type="GO" id="GO:0051258">
    <property type="term" value="P:protein polymerization"/>
    <property type="evidence" value="ECO:0007669"/>
    <property type="project" value="UniProtKB-UniRule"/>
</dbReference>
<dbReference type="InterPro" id="IPR018316">
    <property type="entry name" value="Tubulin/FtsZ_2-layer-sand-dom"/>
</dbReference>
<evidence type="ECO:0000256" key="7">
    <source>
        <dbReference type="RuleBase" id="RU000631"/>
    </source>
</evidence>
<name>A0A1Q5PN37_9ACTO</name>
<dbReference type="SUPFAM" id="SSF52490">
    <property type="entry name" value="Tubulin nucleotide-binding domain-like"/>
    <property type="match status" value="1"/>
</dbReference>
<dbReference type="PANTHER" id="PTHR30314:SF3">
    <property type="entry name" value="MITOCHONDRIAL DIVISION PROTEIN FSZA"/>
    <property type="match status" value="1"/>
</dbReference>
<dbReference type="EMBL" id="MQSV01000002">
    <property type="protein sequence ID" value="OKL48971.1"/>
    <property type="molecule type" value="Genomic_DNA"/>
</dbReference>
<dbReference type="SUPFAM" id="SSF55307">
    <property type="entry name" value="Tubulin C-terminal domain-like"/>
    <property type="match status" value="1"/>
</dbReference>
<keyword evidence="5 7" id="KW-0131">Cell cycle</keyword>
<dbReference type="InterPro" id="IPR036525">
    <property type="entry name" value="Tubulin/FtsZ_GTPase_sf"/>
</dbReference>
<evidence type="ECO:0000259" key="9">
    <source>
        <dbReference type="SMART" id="SM00864"/>
    </source>
</evidence>
<dbReference type="InterPro" id="IPR003008">
    <property type="entry name" value="Tubulin_FtsZ_GTPase"/>
</dbReference>
<keyword evidence="3 5" id="KW-0342">GTP-binding</keyword>
<keyword evidence="4 5" id="KW-0717">Septation</keyword>
<dbReference type="SMART" id="SM00864">
    <property type="entry name" value="Tubulin"/>
    <property type="match status" value="1"/>
</dbReference>
<dbReference type="Pfam" id="PF00091">
    <property type="entry name" value="Tubulin"/>
    <property type="match status" value="1"/>
</dbReference>
<sequence length="443" mass="45817">MSVANIKVVGVGGGGGNAVNRMFQEGVKDVEYVLINTDKQALMIIEADIKLEIGEEKTNGLGAGADPSVGKAAAEAHADQIREALKGADMVFVTAGEGGGTGTGAAPVVAQIARELGALTVGVVTRPFSFEGQRRSKQAEEGIKNLQACVDTLIVVPNDRLLSSSDHNLSITEAFSQADQVLMNGVGGITDLIVTPGLINVDFADVKSVMKDAGSALMGIGVATGEGRVLAATEQAMLSPLLEAEIYGAKGALVFFQGASDLALNEISAAADLVRENAHPDANIIIGAVIDDSLGDEVRVTVIAAGFETPEDHVESVAKEKPLRPVALEAEREVPRAAVPQAREEAPAAPSREVGSLPEAAPTRHSAPVAPPSRLRPAAPSAVEAAPSAAGGAPSAYPSVQNDDDPYYESRPRTSSGLEIPRVFDEGDGDDRGDGLQLPEFLR</sequence>
<dbReference type="InterPro" id="IPR045061">
    <property type="entry name" value="FtsZ/CetZ"/>
</dbReference>
<evidence type="ECO:0000313" key="12">
    <source>
        <dbReference type="Proteomes" id="UP000186785"/>
    </source>
</evidence>
<dbReference type="InterPro" id="IPR037103">
    <property type="entry name" value="Tubulin/FtsZ-like_C"/>
</dbReference>